<dbReference type="InterPro" id="IPR010849">
    <property type="entry name" value="Gonadal"/>
</dbReference>
<comment type="similarity">
    <text evidence="1">Belongs to the gonadal family.</text>
</comment>
<dbReference type="PANTHER" id="PTHR13054">
    <property type="entry name" value="DIGEORGE SYNDROME CRITICAL REGION 6 DGCR6 FAMILY MEMBER"/>
    <property type="match status" value="1"/>
</dbReference>
<dbReference type="Pfam" id="PF07324">
    <property type="entry name" value="DGCR6"/>
    <property type="match status" value="1"/>
</dbReference>
<sequence>MSQQYIPDMVIDDNISNDTERKEADRKVVQEKHYFMLSQLQDMAGELPAKYQQRLPYDLLSGLASALLDGTVFQIVHGLTEIQQMTERNLFNQRMSLLNTYKTNRQDILKKQKEAIQASMSRPHNIPVVEAKFQKDLKVTLEKAGVPGFFVTNNPQEVRVQMYQLDFIIRLGNAIAEMDR</sequence>
<reference evidence="3" key="1">
    <citation type="submission" date="2025-08" db="UniProtKB">
        <authorList>
            <consortium name="RefSeq"/>
        </authorList>
    </citation>
    <scope>IDENTIFICATION</scope>
</reference>
<evidence type="ECO:0000313" key="3">
    <source>
        <dbReference type="RefSeq" id="XP_014663393.1"/>
    </source>
</evidence>
<organism evidence="2 3">
    <name type="scientific">Priapulus caudatus</name>
    <name type="common">Priapulid worm</name>
    <dbReference type="NCBI Taxonomy" id="37621"/>
    <lineage>
        <taxon>Eukaryota</taxon>
        <taxon>Metazoa</taxon>
        <taxon>Ecdysozoa</taxon>
        <taxon>Scalidophora</taxon>
        <taxon>Priapulida</taxon>
        <taxon>Priapulimorpha</taxon>
        <taxon>Priapulimorphida</taxon>
        <taxon>Priapulidae</taxon>
        <taxon>Priapulus</taxon>
    </lineage>
</organism>
<protein>
    <submittedName>
        <fullName evidence="3">Protein DGCR6-like isoform X2</fullName>
    </submittedName>
</protein>
<keyword evidence="2" id="KW-1185">Reference proteome</keyword>
<accession>A0ABM1DTX2</accession>
<proteinExistence type="inferred from homology"/>
<name>A0ABM1DTX2_PRICU</name>
<dbReference type="Proteomes" id="UP000695022">
    <property type="component" value="Unplaced"/>
</dbReference>
<dbReference type="RefSeq" id="XP_014663393.1">
    <property type="nucleotide sequence ID" value="XM_014807907.1"/>
</dbReference>
<evidence type="ECO:0000313" key="2">
    <source>
        <dbReference type="Proteomes" id="UP000695022"/>
    </source>
</evidence>
<gene>
    <name evidence="3" type="primary">LOC106806065</name>
</gene>
<evidence type="ECO:0000256" key="1">
    <source>
        <dbReference type="ARBA" id="ARBA00005939"/>
    </source>
</evidence>
<dbReference type="PANTHER" id="PTHR13054:SF2">
    <property type="entry name" value="PROTEIN DGCR6"/>
    <property type="match status" value="1"/>
</dbReference>
<dbReference type="GeneID" id="106806065"/>